<proteinExistence type="predicted"/>
<keyword evidence="2" id="KW-1185">Reference proteome</keyword>
<comment type="caution">
    <text evidence="1">The sequence shown here is derived from an EMBL/GenBank/DDBJ whole genome shotgun (WGS) entry which is preliminary data.</text>
</comment>
<accession>A0ABY2D3E4</accession>
<organism evidence="1 2">
    <name type="scientific">Halomonas marinisediminis</name>
    <dbReference type="NCBI Taxonomy" id="2546095"/>
    <lineage>
        <taxon>Bacteria</taxon>
        <taxon>Pseudomonadati</taxon>
        <taxon>Pseudomonadota</taxon>
        <taxon>Gammaproteobacteria</taxon>
        <taxon>Oceanospirillales</taxon>
        <taxon>Halomonadaceae</taxon>
        <taxon>Halomonas</taxon>
    </lineage>
</organism>
<evidence type="ECO:0000313" key="2">
    <source>
        <dbReference type="Proteomes" id="UP000294823"/>
    </source>
</evidence>
<reference evidence="1 2" key="1">
    <citation type="submission" date="2019-03" db="EMBL/GenBank/DDBJ databases">
        <title>Halomonas marinisediminis sp. nov., a moderately halophilic bacterium isolated from the Bohai Gulf.</title>
        <authorList>
            <person name="Ji X."/>
        </authorList>
    </citation>
    <scope>NUCLEOTIDE SEQUENCE [LARGE SCALE GENOMIC DNA]</scope>
    <source>
        <strain evidence="1 2">204</strain>
    </source>
</reference>
<name>A0ABY2D3E4_9GAMM</name>
<feature type="non-terminal residue" evidence="1">
    <location>
        <position position="1"/>
    </location>
</feature>
<dbReference type="EMBL" id="SLTR01000074">
    <property type="protein sequence ID" value="TDA94373.1"/>
    <property type="molecule type" value="Genomic_DNA"/>
</dbReference>
<protein>
    <submittedName>
        <fullName evidence="1">Outer membrane protein assembly factor BamD</fullName>
    </submittedName>
</protein>
<evidence type="ECO:0000313" key="1">
    <source>
        <dbReference type="EMBL" id="TDA94373.1"/>
    </source>
</evidence>
<sequence>WYEDSFRLLTERGLSPDAQETGWLSTIYRQMVRGTWL</sequence>
<gene>
    <name evidence="1" type="ORF">E0702_15865</name>
</gene>
<dbReference type="Proteomes" id="UP000294823">
    <property type="component" value="Unassembled WGS sequence"/>
</dbReference>